<evidence type="ECO:0000313" key="1">
    <source>
        <dbReference type="EMBL" id="CAL4059844.1"/>
    </source>
</evidence>
<dbReference type="AlphaFoldDB" id="A0AAV2PJA0"/>
<name>A0AAV2PJA0_MEGNR</name>
<comment type="caution">
    <text evidence="1">The sequence shown here is derived from an EMBL/GenBank/DDBJ whole genome shotgun (WGS) entry which is preliminary data.</text>
</comment>
<evidence type="ECO:0000313" key="2">
    <source>
        <dbReference type="Proteomes" id="UP001497623"/>
    </source>
</evidence>
<sequence length="148" mass="17008">MTLRHTMPSLLNAAPASMVKMLTIALIIISKSYARYTKFGMEEYAFDKTVNVNNINNKHSEELLTYDNINNKYENLNYNEDIERRIQELEGTIINGFLQVNRAIQILSNQTIELKLETEDGAEHLRREFGQLEDSIIGVLMTLLNPSD</sequence>
<reference evidence="1 2" key="1">
    <citation type="submission" date="2024-05" db="EMBL/GenBank/DDBJ databases">
        <authorList>
            <person name="Wallberg A."/>
        </authorList>
    </citation>
    <scope>NUCLEOTIDE SEQUENCE [LARGE SCALE GENOMIC DNA]</scope>
</reference>
<dbReference type="EMBL" id="CAXKWB010000211">
    <property type="protein sequence ID" value="CAL4059844.1"/>
    <property type="molecule type" value="Genomic_DNA"/>
</dbReference>
<protein>
    <submittedName>
        <fullName evidence="1">Uncharacterized protein</fullName>
    </submittedName>
</protein>
<gene>
    <name evidence="1" type="ORF">MNOR_LOCUS887</name>
</gene>
<accession>A0AAV2PJA0</accession>
<dbReference type="Proteomes" id="UP001497623">
    <property type="component" value="Unassembled WGS sequence"/>
</dbReference>
<keyword evidence="2" id="KW-1185">Reference proteome</keyword>
<organism evidence="1 2">
    <name type="scientific">Meganyctiphanes norvegica</name>
    <name type="common">Northern krill</name>
    <name type="synonym">Thysanopoda norvegica</name>
    <dbReference type="NCBI Taxonomy" id="48144"/>
    <lineage>
        <taxon>Eukaryota</taxon>
        <taxon>Metazoa</taxon>
        <taxon>Ecdysozoa</taxon>
        <taxon>Arthropoda</taxon>
        <taxon>Crustacea</taxon>
        <taxon>Multicrustacea</taxon>
        <taxon>Malacostraca</taxon>
        <taxon>Eumalacostraca</taxon>
        <taxon>Eucarida</taxon>
        <taxon>Euphausiacea</taxon>
        <taxon>Euphausiidae</taxon>
        <taxon>Meganyctiphanes</taxon>
    </lineage>
</organism>
<proteinExistence type="predicted"/>